<keyword evidence="2" id="KW-1185">Reference proteome</keyword>
<dbReference type="EMBL" id="QFFJ01000002">
    <property type="protein sequence ID" value="RBL89299.1"/>
    <property type="molecule type" value="Genomic_DNA"/>
</dbReference>
<protein>
    <submittedName>
        <fullName evidence="1">Uncharacterized protein</fullName>
    </submittedName>
</protein>
<sequence length="547" mass="59807">MLNACRKVDEHKTLVESQPWLADHYSLSGRYGISQWNYPSTWVVGDTGILIGKFFLEKPGSEIRVGGVPVKLVDHIQLDPNNQYTTDIHLETVDVARFIITKEMGIGPGRPITITANGITINGAPLSIQDFAESVGRTDTTLLVDKLAHWVPANASVLNQKGYAFVRSIHCDRNGNIWFDNQLSINEVTNGQVNSILNAGDKLTDANGVTMTIKEVLGSAISFDGNTLFFSIEDGEPSADAADNYIFRLCKMDVPTKNITMLNRTLVQKKVAPFKGDASPFQGSVDRMKIVAMYLNTDLRDNLTYTNYYAPPSTTDNHAGWKSDISSGTINMEVTRGNLVLISRLDVAGKVTPLMNAPYFGSNRPAITGPGIHVASSFCFVDPSGKYVYGMANVESWRTLIVKYDVQQEDIIASARSIDGIFAFHSYDSAQATRGAGPMDLGVIDWSSMGYYFNSSMVISDGSILAVYGGSLYNYDFEQRTVYCYAGVENALSGPAPGQDKLTGKAKWVDFSNAALIGQDKSNAVYYCQGAMTTDGIDFYKLHSPGK</sequence>
<organism evidence="1 2">
    <name type="scientific">Chitinophaga flava</name>
    <dbReference type="NCBI Taxonomy" id="2259036"/>
    <lineage>
        <taxon>Bacteria</taxon>
        <taxon>Pseudomonadati</taxon>
        <taxon>Bacteroidota</taxon>
        <taxon>Chitinophagia</taxon>
        <taxon>Chitinophagales</taxon>
        <taxon>Chitinophagaceae</taxon>
        <taxon>Chitinophaga</taxon>
    </lineage>
</organism>
<proteinExistence type="predicted"/>
<evidence type="ECO:0000313" key="2">
    <source>
        <dbReference type="Proteomes" id="UP000253410"/>
    </source>
</evidence>
<comment type="caution">
    <text evidence="1">The sequence shown here is derived from an EMBL/GenBank/DDBJ whole genome shotgun (WGS) entry which is preliminary data.</text>
</comment>
<evidence type="ECO:0000313" key="1">
    <source>
        <dbReference type="EMBL" id="RBL89299.1"/>
    </source>
</evidence>
<accession>A0A365XSG8</accession>
<dbReference type="Proteomes" id="UP000253410">
    <property type="component" value="Unassembled WGS sequence"/>
</dbReference>
<dbReference type="AlphaFoldDB" id="A0A365XSG8"/>
<gene>
    <name evidence="1" type="ORF">DF182_22520</name>
</gene>
<reference evidence="1 2" key="1">
    <citation type="submission" date="2018-05" db="EMBL/GenBank/DDBJ databases">
        <title>Chitinophaga sp. K3CV102501T nov., isolated from isolated from a monsoon evergreen broad-leaved forest soil.</title>
        <authorList>
            <person name="Lv Y."/>
        </authorList>
    </citation>
    <scope>NUCLEOTIDE SEQUENCE [LARGE SCALE GENOMIC DNA]</scope>
    <source>
        <strain evidence="1 2">GDMCC 1.1325</strain>
    </source>
</reference>
<name>A0A365XSG8_9BACT</name>